<dbReference type="SUPFAM" id="SSF63817">
    <property type="entry name" value="Sortase"/>
    <property type="match status" value="1"/>
</dbReference>
<dbReference type="InterPro" id="IPR005754">
    <property type="entry name" value="Sortase"/>
</dbReference>
<name>U5VRR3_9ACTN</name>
<organism evidence="4 5">
    <name type="scientific">Actinoplanes friuliensis DSM 7358</name>
    <dbReference type="NCBI Taxonomy" id="1246995"/>
    <lineage>
        <taxon>Bacteria</taxon>
        <taxon>Bacillati</taxon>
        <taxon>Actinomycetota</taxon>
        <taxon>Actinomycetes</taxon>
        <taxon>Micromonosporales</taxon>
        <taxon>Micromonosporaceae</taxon>
        <taxon>Actinoplanes</taxon>
    </lineage>
</organism>
<dbReference type="GO" id="GO:0016787">
    <property type="term" value="F:hydrolase activity"/>
    <property type="evidence" value="ECO:0007669"/>
    <property type="project" value="UniProtKB-KW"/>
</dbReference>
<feature type="compositionally biased region" description="Gly residues" evidence="3">
    <location>
        <begin position="280"/>
        <end position="289"/>
    </location>
</feature>
<feature type="compositionally biased region" description="Low complexity" evidence="3">
    <location>
        <begin position="390"/>
        <end position="408"/>
    </location>
</feature>
<dbReference type="Pfam" id="PF04203">
    <property type="entry name" value="Sortase"/>
    <property type="match status" value="1"/>
</dbReference>
<dbReference type="KEGG" id="afs:AFR_00310"/>
<dbReference type="NCBIfam" id="NF033747">
    <property type="entry name" value="class_E_sortase"/>
    <property type="match status" value="1"/>
</dbReference>
<dbReference type="Gene3D" id="2.40.260.10">
    <property type="entry name" value="Sortase"/>
    <property type="match status" value="1"/>
</dbReference>
<dbReference type="eggNOG" id="COG3764">
    <property type="taxonomic scope" value="Bacteria"/>
</dbReference>
<reference evidence="4 5" key="1">
    <citation type="journal article" date="2014" name="J. Biotechnol.">
        <title>Complete genome sequence of the actinobacterium Actinoplanes friuliensis HAG 010964, producer of the lipopeptide antibiotic friulimycin.</title>
        <authorList>
            <person name="Ruckert C."/>
            <person name="Szczepanowski R."/>
            <person name="Albersmeier A."/>
            <person name="Goesmann A."/>
            <person name="Fischer N."/>
            <person name="Steinkamper A."/>
            <person name="Puhler A."/>
            <person name="Biener R."/>
            <person name="Schwartz D."/>
            <person name="Kalinowski J."/>
        </authorList>
    </citation>
    <scope>NUCLEOTIDE SEQUENCE [LARGE SCALE GENOMIC DNA]</scope>
    <source>
        <strain evidence="4 5">DSM 7358</strain>
    </source>
</reference>
<keyword evidence="5" id="KW-1185">Reference proteome</keyword>
<evidence type="ECO:0008006" key="6">
    <source>
        <dbReference type="Google" id="ProtNLM"/>
    </source>
</evidence>
<evidence type="ECO:0000313" key="4">
    <source>
        <dbReference type="EMBL" id="AGZ38351.1"/>
    </source>
</evidence>
<keyword evidence="1" id="KW-0378">Hydrolase</keyword>
<dbReference type="CDD" id="cd05830">
    <property type="entry name" value="Sortase_E"/>
    <property type="match status" value="1"/>
</dbReference>
<protein>
    <recommendedName>
        <fullName evidence="6">LPXTG-site transpeptidase (Sortase) family protein</fullName>
    </recommendedName>
</protein>
<dbReference type="NCBIfam" id="TIGR01076">
    <property type="entry name" value="sortase_fam"/>
    <property type="match status" value="1"/>
</dbReference>
<dbReference type="STRING" id="1246995.AFR_00310"/>
<dbReference type="PATRIC" id="fig|1246995.3.peg.63"/>
<dbReference type="InterPro" id="IPR023365">
    <property type="entry name" value="Sortase_dom-sf"/>
</dbReference>
<evidence type="ECO:0000256" key="1">
    <source>
        <dbReference type="ARBA" id="ARBA00022801"/>
    </source>
</evidence>
<dbReference type="Proteomes" id="UP000017746">
    <property type="component" value="Chromosome"/>
</dbReference>
<feature type="compositionally biased region" description="Polar residues" evidence="3">
    <location>
        <begin position="369"/>
        <end position="379"/>
    </location>
</feature>
<feature type="compositionally biased region" description="Basic and acidic residues" evidence="3">
    <location>
        <begin position="163"/>
        <end position="174"/>
    </location>
</feature>
<dbReference type="AlphaFoldDB" id="U5VRR3"/>
<dbReference type="EMBL" id="CP006272">
    <property type="protein sequence ID" value="AGZ38351.1"/>
    <property type="molecule type" value="Genomic_DNA"/>
</dbReference>
<feature type="active site" description="Proton donor/acceptor" evidence="2">
    <location>
        <position position="571"/>
    </location>
</feature>
<dbReference type="InterPro" id="IPR042003">
    <property type="entry name" value="Sortase_E"/>
</dbReference>
<gene>
    <name evidence="4" type="ORF">AFR_00310</name>
</gene>
<feature type="region of interest" description="Disordered" evidence="3">
    <location>
        <begin position="1"/>
        <end position="430"/>
    </location>
</feature>
<sequence>MVGSARPADPGRSASGFARPAGDVPAGDSFGRAAGGRLPANGAAAENDVYPTPTSSYARGDNGAQPQADGFRAPQGAAESFGRRNGAAQQASDGYPAGTFRQDNGHAEANNGFGPRSTPAERHHANDSESLATGTFSALGGDHSPTTNGFAPANGARSAPGDFARDAPGDRRSVADAFGARSSRRAATDAGAQSFDTPRSAAEIFGAQRSGNDAGPRGFGTPAPASDAGPQGFTPRSAGDGFGAPRSASGTSRPAGDAGPQGLAARSAMGGVDSGAQWSAGGGSQGFGARGLTSADDHDAGSDVAEPAGLLRRRGPGTEAAGFGQNGGQQAGSEHAAPQNGSDPSATAIIRTADAPTGLLPSVRPKAGSPSTPDVSGSVRTPLPPGPGDKGAASVAAAAAAVAAEPDAGAGGDEGDKPRRGEKVVKLRPEQTDEGYKSVYSELTRPTLGSRIRAGVRVSGELMITFGLIVLLFAGYEVFGNSAKVENEQDTLANQLDDQWNDPTVAPSAGPTKAAPAAPGKNLVGRLYIPKLGMEWVVVNGVRPQDIRYAPGHYPDTADPGKVGNFSVAGHRIRKIFWRLDELQPGDVIGVETRTNWYVYKVSRSEVVKPSAVEVVAPVPGKPNAKPTKAMLTLTTCNPKFNNYQRLIVHAELVDTVKRDASQPEAGKPAEMKKTKA</sequence>
<evidence type="ECO:0000256" key="3">
    <source>
        <dbReference type="SAM" id="MobiDB-lite"/>
    </source>
</evidence>
<evidence type="ECO:0000313" key="5">
    <source>
        <dbReference type="Proteomes" id="UP000017746"/>
    </source>
</evidence>
<dbReference type="InterPro" id="IPR053465">
    <property type="entry name" value="Sortase_Class_E"/>
</dbReference>
<proteinExistence type="predicted"/>
<feature type="compositionally biased region" description="Basic and acidic residues" evidence="3">
    <location>
        <begin position="414"/>
        <end position="430"/>
    </location>
</feature>
<dbReference type="HOGENOM" id="CLU_405797_0_0_11"/>
<evidence type="ECO:0000256" key="2">
    <source>
        <dbReference type="PIRSR" id="PIRSR605754-1"/>
    </source>
</evidence>
<accession>U5VRR3</accession>
<feature type="active site" description="Acyl-thioester intermediate" evidence="2">
    <location>
        <position position="637"/>
    </location>
</feature>